<dbReference type="InterPro" id="IPR035899">
    <property type="entry name" value="DBL_dom_sf"/>
</dbReference>
<dbReference type="PROSITE" id="PS50010">
    <property type="entry name" value="DH_2"/>
    <property type="match status" value="1"/>
</dbReference>
<gene>
    <name evidence="2" type="ORF">EIN_064300</name>
</gene>
<dbReference type="KEGG" id="eiv:EIN_064300"/>
<dbReference type="PANTHER" id="PTHR12673">
    <property type="entry name" value="FACIOGENITAL DYSPLASIA PROTEIN"/>
    <property type="match status" value="1"/>
</dbReference>
<evidence type="ECO:0000313" key="2">
    <source>
        <dbReference type="EMBL" id="ELP84215.1"/>
    </source>
</evidence>
<dbReference type="SMART" id="SM00325">
    <property type="entry name" value="RhoGEF"/>
    <property type="match status" value="1"/>
</dbReference>
<dbReference type="EMBL" id="KB207140">
    <property type="protein sequence ID" value="ELP84215.1"/>
    <property type="molecule type" value="Genomic_DNA"/>
</dbReference>
<dbReference type="InterPro" id="IPR051092">
    <property type="entry name" value="FYVE_RhoGEF_PH"/>
</dbReference>
<feature type="domain" description="DH" evidence="1">
    <location>
        <begin position="90"/>
        <end position="266"/>
    </location>
</feature>
<dbReference type="RefSeq" id="XP_004183561.1">
    <property type="nucleotide sequence ID" value="XM_004183513.1"/>
</dbReference>
<protein>
    <submittedName>
        <fullName evidence="2">Rho/RAC guanine nucleotide exchange factor, putative</fullName>
    </submittedName>
</protein>
<dbReference type="Gene3D" id="1.20.900.10">
    <property type="entry name" value="Dbl homology (DH) domain"/>
    <property type="match status" value="1"/>
</dbReference>
<dbReference type="GeneID" id="14883187"/>
<evidence type="ECO:0000313" key="3">
    <source>
        <dbReference type="Proteomes" id="UP000014680"/>
    </source>
</evidence>
<dbReference type="PROSITE" id="PS50096">
    <property type="entry name" value="IQ"/>
    <property type="match status" value="1"/>
</dbReference>
<dbReference type="InterPro" id="IPR000219">
    <property type="entry name" value="DH_dom"/>
</dbReference>
<dbReference type="GO" id="GO:0005737">
    <property type="term" value="C:cytoplasm"/>
    <property type="evidence" value="ECO:0007669"/>
    <property type="project" value="TreeGrafter"/>
</dbReference>
<keyword evidence="3" id="KW-1185">Reference proteome</keyword>
<evidence type="ECO:0000259" key="1">
    <source>
        <dbReference type="PROSITE" id="PS50010"/>
    </source>
</evidence>
<dbReference type="AlphaFoldDB" id="A0A0A1TXH4"/>
<name>A0A0A1TXH4_ENTIV</name>
<sequence length="396" mass="46515">MSLRKSLCRNSVRMSPTFCLQLPEEESPRLKSSFPLKTSKITHMTPIRPIFLLSKSQNNKKNNNDNIVTLQNTIRGFLVRQKYECALLMKRRNAFLEFYETEKNLLKTMESINSLFSEPLKTETNDSLKYNTILNNCISSSKSVVRKLKMVANDYHYDTNIGDVINTILTIISPLLTYCTEYDNIVLAWKELRKTPNGKSVIGESEKRIAPDTLDQLLIQPVQRAMRYPMLVDVLLKNTPHDHSDIVMLQKALSHFLQFCKIVNTRAKMHDRLVEVSLERKIKALVQKGRFHVMTSSVEFKEEKRKCQCEIELFNDKILLFDKTRKTFLQKVIQIKDIRSFNTDKKNIIFQFDKAVCLFVFKNGQMEEFVKMMEWILETRFFDIEDQTNWMNHIVD</sequence>
<accession>A0A0A1TXH4</accession>
<dbReference type="GO" id="GO:0005085">
    <property type="term" value="F:guanyl-nucleotide exchange factor activity"/>
    <property type="evidence" value="ECO:0007669"/>
    <property type="project" value="InterPro"/>
</dbReference>
<reference evidence="2 3" key="1">
    <citation type="submission" date="2012-10" db="EMBL/GenBank/DDBJ databases">
        <authorList>
            <person name="Zafar N."/>
            <person name="Inman J."/>
            <person name="Hall N."/>
            <person name="Lorenzi H."/>
            <person name="Caler E."/>
        </authorList>
    </citation>
    <scope>NUCLEOTIDE SEQUENCE [LARGE SCALE GENOMIC DNA]</scope>
    <source>
        <strain evidence="2 3">IP1</strain>
    </source>
</reference>
<dbReference type="Pfam" id="PF00621">
    <property type="entry name" value="RhoGEF"/>
    <property type="match status" value="1"/>
</dbReference>
<dbReference type="SUPFAM" id="SSF48065">
    <property type="entry name" value="DBL homology domain (DH-domain)"/>
    <property type="match status" value="1"/>
</dbReference>
<dbReference type="VEuPathDB" id="AmoebaDB:EIN_064300"/>
<organism evidence="2 3">
    <name type="scientific">Entamoeba invadens IP1</name>
    <dbReference type="NCBI Taxonomy" id="370355"/>
    <lineage>
        <taxon>Eukaryota</taxon>
        <taxon>Amoebozoa</taxon>
        <taxon>Evosea</taxon>
        <taxon>Archamoebae</taxon>
        <taxon>Mastigamoebida</taxon>
        <taxon>Entamoebidae</taxon>
        <taxon>Entamoeba</taxon>
    </lineage>
</organism>
<proteinExistence type="predicted"/>
<dbReference type="OrthoDB" id="4066896at2759"/>
<dbReference type="PANTHER" id="PTHR12673:SF263">
    <property type="entry name" value="PLECKSTRIN DOMAIN-CONTAINING PROTEIN"/>
    <property type="match status" value="1"/>
</dbReference>
<dbReference type="Proteomes" id="UP000014680">
    <property type="component" value="Unassembled WGS sequence"/>
</dbReference>